<dbReference type="Proteomes" id="UP000299084">
    <property type="component" value="Unassembled WGS sequence"/>
</dbReference>
<evidence type="ECO:0000313" key="2">
    <source>
        <dbReference type="Proteomes" id="UP000299084"/>
    </source>
</evidence>
<proteinExistence type="predicted"/>
<comment type="caution">
    <text evidence="1">The sequence shown here is derived from an EMBL/GenBank/DDBJ whole genome shotgun (WGS) entry which is preliminary data.</text>
</comment>
<dbReference type="AlphaFoldDB" id="A0A5N4CA67"/>
<reference evidence="1 2" key="1">
    <citation type="journal article" date="2019" name="Mol. Ecol. Resour.">
        <title>Improving Illumina assemblies with Hi-C and long reads: an example with the North African dromedary.</title>
        <authorList>
            <person name="Elbers J.P."/>
            <person name="Rogers M.F."/>
            <person name="Perelman P.L."/>
            <person name="Proskuryakova A.A."/>
            <person name="Serdyukova N.A."/>
            <person name="Johnson W.E."/>
            <person name="Horin P."/>
            <person name="Corander J."/>
            <person name="Murphy D."/>
            <person name="Burger P.A."/>
        </authorList>
    </citation>
    <scope>NUCLEOTIDE SEQUENCE [LARGE SCALE GENOMIC DNA]</scope>
    <source>
        <strain evidence="1">Drom800</strain>
        <tissue evidence="1">Blood</tissue>
    </source>
</reference>
<evidence type="ECO:0000313" key="1">
    <source>
        <dbReference type="EMBL" id="KAB1255829.1"/>
    </source>
</evidence>
<accession>A0A5N4CA67</accession>
<keyword evidence="2" id="KW-1185">Reference proteome</keyword>
<name>A0A5N4CA67_CAMDR</name>
<sequence length="87" mass="10028">MLIPVLPQIRNLILNNIIHKKEFGILAKTKYFPVLKSHVMNTSNITELVNYLANELRLSMLKYTYVLLTSVSNSLVHFWSVVLSAIR</sequence>
<protein>
    <submittedName>
        <fullName evidence="1">Kinetochore-associated protein 1</fullName>
    </submittedName>
</protein>
<organism evidence="1 2">
    <name type="scientific">Camelus dromedarius</name>
    <name type="common">Dromedary</name>
    <name type="synonym">Arabian camel</name>
    <dbReference type="NCBI Taxonomy" id="9838"/>
    <lineage>
        <taxon>Eukaryota</taxon>
        <taxon>Metazoa</taxon>
        <taxon>Chordata</taxon>
        <taxon>Craniata</taxon>
        <taxon>Vertebrata</taxon>
        <taxon>Euteleostomi</taxon>
        <taxon>Mammalia</taxon>
        <taxon>Eutheria</taxon>
        <taxon>Laurasiatheria</taxon>
        <taxon>Artiodactyla</taxon>
        <taxon>Tylopoda</taxon>
        <taxon>Camelidae</taxon>
        <taxon>Camelus</taxon>
    </lineage>
</organism>
<gene>
    <name evidence="1" type="ORF">Cadr_000027941</name>
</gene>
<dbReference type="EMBL" id="JWIN03000032">
    <property type="protein sequence ID" value="KAB1255829.1"/>
    <property type="molecule type" value="Genomic_DNA"/>
</dbReference>